<reference evidence="4" key="1">
    <citation type="submission" date="2020-10" db="EMBL/GenBank/DDBJ databases">
        <authorList>
            <person name="Gilroy R."/>
        </authorList>
    </citation>
    <scope>NUCLEOTIDE SEQUENCE</scope>
    <source>
        <strain evidence="4">ChiW17-6978</strain>
    </source>
</reference>
<evidence type="ECO:0000313" key="5">
    <source>
        <dbReference type="Proteomes" id="UP000886758"/>
    </source>
</evidence>
<dbReference type="GO" id="GO:0052689">
    <property type="term" value="F:carboxylic ester hydrolase activity"/>
    <property type="evidence" value="ECO:0007669"/>
    <property type="project" value="UniProtKB-KW"/>
</dbReference>
<dbReference type="AlphaFoldDB" id="A0A9D1GQV5"/>
<dbReference type="InterPro" id="IPR000073">
    <property type="entry name" value="AB_hydrolase_1"/>
</dbReference>
<dbReference type="SUPFAM" id="SSF53474">
    <property type="entry name" value="alpha/beta-Hydrolases"/>
    <property type="match status" value="1"/>
</dbReference>
<accession>A0A9D1GQV5</accession>
<comment type="caution">
    <text evidence="4">The sequence shown here is derived from an EMBL/GenBank/DDBJ whole genome shotgun (WGS) entry which is preliminary data.</text>
</comment>
<dbReference type="PANTHER" id="PTHR43798:SF33">
    <property type="entry name" value="HYDROLASE, PUTATIVE (AFU_ORTHOLOGUE AFUA_2G14860)-RELATED"/>
    <property type="match status" value="1"/>
</dbReference>
<dbReference type="InterPro" id="IPR050266">
    <property type="entry name" value="AB_hydrolase_sf"/>
</dbReference>
<organism evidence="4 5">
    <name type="scientific">Candidatus Pelethenecus faecipullorum</name>
    <dbReference type="NCBI Taxonomy" id="2840900"/>
    <lineage>
        <taxon>Bacteria</taxon>
        <taxon>Bacillati</taxon>
        <taxon>Mycoplasmatota</taxon>
        <taxon>Mollicutes</taxon>
        <taxon>Candidatus Pelethenecus</taxon>
    </lineage>
</organism>
<reference evidence="4" key="2">
    <citation type="journal article" date="2021" name="PeerJ">
        <title>Extensive microbial diversity within the chicken gut microbiome revealed by metagenomics and culture.</title>
        <authorList>
            <person name="Gilroy R."/>
            <person name="Ravi A."/>
            <person name="Getino M."/>
            <person name="Pursley I."/>
            <person name="Horton D.L."/>
            <person name="Alikhan N.F."/>
            <person name="Baker D."/>
            <person name="Gharbi K."/>
            <person name="Hall N."/>
            <person name="Watson M."/>
            <person name="Adriaenssens E.M."/>
            <person name="Foster-Nyarko E."/>
            <person name="Jarju S."/>
            <person name="Secka A."/>
            <person name="Antonio M."/>
            <person name="Oren A."/>
            <person name="Chaudhuri R.R."/>
            <person name="La Ragione R."/>
            <person name="Hildebrand F."/>
            <person name="Pallen M.J."/>
        </authorList>
    </citation>
    <scope>NUCLEOTIDE SEQUENCE</scope>
    <source>
        <strain evidence="4">ChiW17-6978</strain>
    </source>
</reference>
<dbReference type="GO" id="GO:0016020">
    <property type="term" value="C:membrane"/>
    <property type="evidence" value="ECO:0007669"/>
    <property type="project" value="TreeGrafter"/>
</dbReference>
<keyword evidence="2" id="KW-0719">Serine esterase</keyword>
<dbReference type="EMBL" id="DVLF01000026">
    <property type="protein sequence ID" value="HIT49529.1"/>
    <property type="molecule type" value="Genomic_DNA"/>
</dbReference>
<proteinExistence type="inferred from homology"/>
<dbReference type="InterPro" id="IPR029058">
    <property type="entry name" value="AB_hydrolase_fold"/>
</dbReference>
<feature type="domain" description="AB hydrolase-1" evidence="3">
    <location>
        <begin position="24"/>
        <end position="225"/>
    </location>
</feature>
<dbReference type="Pfam" id="PF12697">
    <property type="entry name" value="Abhydrolase_6"/>
    <property type="match status" value="1"/>
</dbReference>
<sequence>MIVIKTTIQDIEIAYDKTGTGAPVLLLHGWGSNKKTFVHVSKTLSDYFTVYSLDLPGFGESSIGVPLKVEEIADLLHQFCLKEQIDTPIVLGHSYGGRIAICYAAKYPVGKLILVSSAGIRQKLKISKRFKIKVYKALRRCGLPLKMGSKDYRDADNVKRIMLVTAVNTDLKEQMKKIQAPTLLIYGSLDQVTPLQMGKTIADTIPSASLIEMEDCGHFPYLERANYFLIVLMSFLLGDSDGL</sequence>
<evidence type="ECO:0000256" key="1">
    <source>
        <dbReference type="ARBA" id="ARBA00006989"/>
    </source>
</evidence>
<comment type="similarity">
    <text evidence="1">Belongs to the lipase/esterase LIP3/BchO family.</text>
</comment>
<gene>
    <name evidence="4" type="ORF">IAD46_00735</name>
</gene>
<protein>
    <submittedName>
        <fullName evidence="4">Alpha/beta hydrolase</fullName>
    </submittedName>
</protein>
<dbReference type="Gene3D" id="3.40.50.1820">
    <property type="entry name" value="alpha/beta hydrolase"/>
    <property type="match status" value="1"/>
</dbReference>
<evidence type="ECO:0000313" key="4">
    <source>
        <dbReference type="EMBL" id="HIT49529.1"/>
    </source>
</evidence>
<name>A0A9D1GQV5_9MOLU</name>
<dbReference type="PANTHER" id="PTHR43798">
    <property type="entry name" value="MONOACYLGLYCEROL LIPASE"/>
    <property type="match status" value="1"/>
</dbReference>
<keyword evidence="4" id="KW-0378">Hydrolase</keyword>
<dbReference type="Proteomes" id="UP000886758">
    <property type="component" value="Unassembled WGS sequence"/>
</dbReference>
<evidence type="ECO:0000259" key="3">
    <source>
        <dbReference type="Pfam" id="PF12697"/>
    </source>
</evidence>
<evidence type="ECO:0000256" key="2">
    <source>
        <dbReference type="ARBA" id="ARBA00022487"/>
    </source>
</evidence>